<gene>
    <name evidence="15" type="ORF">L9F63_026022</name>
</gene>
<keyword evidence="5 13" id="KW-0349">Heme</keyword>
<keyword evidence="11 14" id="KW-0503">Monooxygenase</keyword>
<dbReference type="SUPFAM" id="SSF48264">
    <property type="entry name" value="Cytochrome P450"/>
    <property type="match status" value="1"/>
</dbReference>
<evidence type="ECO:0000313" key="16">
    <source>
        <dbReference type="Proteomes" id="UP001233999"/>
    </source>
</evidence>
<evidence type="ECO:0000256" key="12">
    <source>
        <dbReference type="ARBA" id="ARBA00023136"/>
    </source>
</evidence>
<evidence type="ECO:0000256" key="1">
    <source>
        <dbReference type="ARBA" id="ARBA00001971"/>
    </source>
</evidence>
<keyword evidence="7" id="KW-0256">Endoplasmic reticulum</keyword>
<dbReference type="PRINTS" id="PR00463">
    <property type="entry name" value="EP450I"/>
</dbReference>
<dbReference type="EMBL" id="JASPKZ010010461">
    <property type="protein sequence ID" value="KAJ9574332.1"/>
    <property type="molecule type" value="Genomic_DNA"/>
</dbReference>
<keyword evidence="12" id="KW-0472">Membrane</keyword>
<reference evidence="15" key="2">
    <citation type="submission" date="2023-05" db="EMBL/GenBank/DDBJ databases">
        <authorList>
            <person name="Fouks B."/>
        </authorList>
    </citation>
    <scope>NUCLEOTIDE SEQUENCE</scope>
    <source>
        <strain evidence="15">Stay&amp;Tobe</strain>
        <tissue evidence="15">Testes</tissue>
    </source>
</reference>
<evidence type="ECO:0000313" key="15">
    <source>
        <dbReference type="EMBL" id="KAJ9574332.1"/>
    </source>
</evidence>
<dbReference type="CDD" id="cd20628">
    <property type="entry name" value="CYP4"/>
    <property type="match status" value="1"/>
</dbReference>
<dbReference type="InterPro" id="IPR050196">
    <property type="entry name" value="Cytochrome_P450_Monoox"/>
</dbReference>
<accession>A0AAD8E2Q9</accession>
<dbReference type="Proteomes" id="UP001233999">
    <property type="component" value="Unassembled WGS sequence"/>
</dbReference>
<evidence type="ECO:0000256" key="3">
    <source>
        <dbReference type="ARBA" id="ARBA00004406"/>
    </source>
</evidence>
<dbReference type="InterPro" id="IPR002401">
    <property type="entry name" value="Cyt_P450_E_grp-I"/>
</dbReference>
<dbReference type="GO" id="GO:0005789">
    <property type="term" value="C:endoplasmic reticulum membrane"/>
    <property type="evidence" value="ECO:0007669"/>
    <property type="project" value="UniProtKB-SubCell"/>
</dbReference>
<evidence type="ECO:0000256" key="13">
    <source>
        <dbReference type="PIRSR" id="PIRSR602401-1"/>
    </source>
</evidence>
<organism evidence="15 16">
    <name type="scientific">Diploptera punctata</name>
    <name type="common">Pacific beetle cockroach</name>
    <dbReference type="NCBI Taxonomy" id="6984"/>
    <lineage>
        <taxon>Eukaryota</taxon>
        <taxon>Metazoa</taxon>
        <taxon>Ecdysozoa</taxon>
        <taxon>Arthropoda</taxon>
        <taxon>Hexapoda</taxon>
        <taxon>Insecta</taxon>
        <taxon>Pterygota</taxon>
        <taxon>Neoptera</taxon>
        <taxon>Polyneoptera</taxon>
        <taxon>Dictyoptera</taxon>
        <taxon>Blattodea</taxon>
        <taxon>Blaberoidea</taxon>
        <taxon>Blaberidae</taxon>
        <taxon>Diplopterinae</taxon>
        <taxon>Diploptera</taxon>
    </lineage>
</organism>
<dbReference type="PROSITE" id="PS00086">
    <property type="entry name" value="CYTOCHROME_P450"/>
    <property type="match status" value="1"/>
</dbReference>
<name>A0AAD8E2Q9_DIPPU</name>
<protein>
    <recommendedName>
        <fullName evidence="17">Cytochrome P450</fullName>
    </recommendedName>
</protein>
<evidence type="ECO:0000256" key="6">
    <source>
        <dbReference type="ARBA" id="ARBA00022723"/>
    </source>
</evidence>
<evidence type="ECO:0000256" key="9">
    <source>
        <dbReference type="ARBA" id="ARBA00023002"/>
    </source>
</evidence>
<dbReference type="Pfam" id="PF00067">
    <property type="entry name" value="p450"/>
    <property type="match status" value="1"/>
</dbReference>
<feature type="binding site" description="axial binding residue" evidence="13">
    <location>
        <position position="262"/>
    </location>
    <ligand>
        <name>heme</name>
        <dbReference type="ChEBI" id="CHEBI:30413"/>
    </ligand>
    <ligandPart>
        <name>Fe</name>
        <dbReference type="ChEBI" id="CHEBI:18248"/>
    </ligandPart>
</feature>
<comment type="caution">
    <text evidence="15">The sequence shown here is derived from an EMBL/GenBank/DDBJ whole genome shotgun (WGS) entry which is preliminary data.</text>
</comment>
<keyword evidence="6 13" id="KW-0479">Metal-binding</keyword>
<evidence type="ECO:0000256" key="4">
    <source>
        <dbReference type="ARBA" id="ARBA00010617"/>
    </source>
</evidence>
<evidence type="ECO:0000256" key="2">
    <source>
        <dbReference type="ARBA" id="ARBA00004174"/>
    </source>
</evidence>
<reference evidence="15" key="1">
    <citation type="journal article" date="2023" name="IScience">
        <title>Live-bearing cockroach genome reveals convergent evolutionary mechanisms linked to viviparity in insects and beyond.</title>
        <authorList>
            <person name="Fouks B."/>
            <person name="Harrison M.C."/>
            <person name="Mikhailova A.A."/>
            <person name="Marchal E."/>
            <person name="English S."/>
            <person name="Carruthers M."/>
            <person name="Jennings E.C."/>
            <person name="Chiamaka E.L."/>
            <person name="Frigard R.A."/>
            <person name="Pippel M."/>
            <person name="Attardo G.M."/>
            <person name="Benoit J.B."/>
            <person name="Bornberg-Bauer E."/>
            <person name="Tobe S.S."/>
        </authorList>
    </citation>
    <scope>NUCLEOTIDE SEQUENCE</scope>
    <source>
        <strain evidence="15">Stay&amp;Tobe</strain>
    </source>
</reference>
<comment type="subcellular location">
    <subcellularLocation>
        <location evidence="3">Endoplasmic reticulum membrane</location>
        <topology evidence="3">Peripheral membrane protein</topology>
    </subcellularLocation>
    <subcellularLocation>
        <location evidence="2">Microsome membrane</location>
        <topology evidence="2">Peripheral membrane protein</topology>
    </subcellularLocation>
</comment>
<comment type="cofactor">
    <cofactor evidence="1 13">
        <name>heme</name>
        <dbReference type="ChEBI" id="CHEBI:30413"/>
    </cofactor>
</comment>
<dbReference type="GO" id="GO:0020037">
    <property type="term" value="F:heme binding"/>
    <property type="evidence" value="ECO:0007669"/>
    <property type="project" value="InterPro"/>
</dbReference>
<evidence type="ECO:0000256" key="10">
    <source>
        <dbReference type="ARBA" id="ARBA00023004"/>
    </source>
</evidence>
<dbReference type="PANTHER" id="PTHR24291:SF189">
    <property type="entry name" value="CYTOCHROME P450 4C3-RELATED"/>
    <property type="match status" value="1"/>
</dbReference>
<dbReference type="AlphaFoldDB" id="A0AAD8E2Q9"/>
<dbReference type="InterPro" id="IPR017972">
    <property type="entry name" value="Cyt_P450_CS"/>
</dbReference>
<dbReference type="GO" id="GO:0005506">
    <property type="term" value="F:iron ion binding"/>
    <property type="evidence" value="ECO:0007669"/>
    <property type="project" value="InterPro"/>
</dbReference>
<dbReference type="InterPro" id="IPR001128">
    <property type="entry name" value="Cyt_P450"/>
</dbReference>
<keyword evidence="8" id="KW-0492">Microsome</keyword>
<dbReference type="GO" id="GO:0004497">
    <property type="term" value="F:monooxygenase activity"/>
    <property type="evidence" value="ECO:0007669"/>
    <property type="project" value="UniProtKB-KW"/>
</dbReference>
<evidence type="ECO:0000256" key="7">
    <source>
        <dbReference type="ARBA" id="ARBA00022824"/>
    </source>
</evidence>
<evidence type="ECO:0008006" key="17">
    <source>
        <dbReference type="Google" id="ProtNLM"/>
    </source>
</evidence>
<keyword evidence="16" id="KW-1185">Reference proteome</keyword>
<dbReference type="InterPro" id="IPR036396">
    <property type="entry name" value="Cyt_P450_sf"/>
</dbReference>
<comment type="similarity">
    <text evidence="4 14">Belongs to the cytochrome P450 family.</text>
</comment>
<keyword evidence="9 14" id="KW-0560">Oxidoreductase</keyword>
<proteinExistence type="inferred from homology"/>
<dbReference type="Gene3D" id="1.10.630.10">
    <property type="entry name" value="Cytochrome P450"/>
    <property type="match status" value="1"/>
</dbReference>
<evidence type="ECO:0000256" key="11">
    <source>
        <dbReference type="ARBA" id="ARBA00023033"/>
    </source>
</evidence>
<evidence type="ECO:0000256" key="14">
    <source>
        <dbReference type="RuleBase" id="RU000461"/>
    </source>
</evidence>
<keyword evidence="10 13" id="KW-0408">Iron</keyword>
<dbReference type="GO" id="GO:0016705">
    <property type="term" value="F:oxidoreductase activity, acting on paired donors, with incorporation or reduction of molecular oxygen"/>
    <property type="evidence" value="ECO:0007669"/>
    <property type="project" value="InterPro"/>
</dbReference>
<evidence type="ECO:0000256" key="8">
    <source>
        <dbReference type="ARBA" id="ARBA00022848"/>
    </source>
</evidence>
<dbReference type="PANTHER" id="PTHR24291">
    <property type="entry name" value="CYTOCHROME P450 FAMILY 4"/>
    <property type="match status" value="1"/>
</dbReference>
<dbReference type="PRINTS" id="PR00385">
    <property type="entry name" value="P450"/>
</dbReference>
<evidence type="ECO:0000256" key="5">
    <source>
        <dbReference type="ARBA" id="ARBA00022617"/>
    </source>
</evidence>
<sequence length="313" mass="36487">MGVEINAQQTEDSEYVNTVNRITLEVHKRILAPWLYSDFIYYLSCWRKTIHKCGQPYYIDFSNQVIRDRKQHYRNIKTGQNHEDVYLGKRKKMAFLDLLLECSENGGNLTDEEIREEVDTFMFEGHDTTSVAICWTLYHISNHPDCQEKIYEELQSILGDSDRSPTIMELNEMKYLERVIKESLRVHPSVPLIGRILKQDVQIDGYTLPEGLILTTIIPSIHHDEETFPDPEEFNPDNFLPERVAARHPYAYIPFSAGPRNCIGQKFAILEEKMILSYIIRRYKLHSSGIESLPGPDIILRSQNGFHIKITPR</sequence>